<feature type="domain" description="SWIM-type" evidence="3">
    <location>
        <begin position="53"/>
        <end position="86"/>
    </location>
</feature>
<evidence type="ECO:0000259" key="3">
    <source>
        <dbReference type="PROSITE" id="PS50966"/>
    </source>
</evidence>
<dbReference type="SUPFAM" id="SSF57850">
    <property type="entry name" value="RING/U-box"/>
    <property type="match status" value="2"/>
</dbReference>
<protein>
    <recommendedName>
        <fullName evidence="3">SWIM-type domain-containing protein</fullName>
    </recommendedName>
</protein>
<dbReference type="InterPro" id="IPR039903">
    <property type="entry name" value="Zswim2"/>
</dbReference>
<dbReference type="OrthoDB" id="8062037at2759"/>
<dbReference type="InterPro" id="IPR007527">
    <property type="entry name" value="Znf_SWIM"/>
</dbReference>
<feature type="region of interest" description="Disordered" evidence="2">
    <location>
        <begin position="1"/>
        <end position="46"/>
    </location>
</feature>
<comment type="caution">
    <text evidence="4">The sequence shown here is derived from an EMBL/GenBank/DDBJ whole genome shotgun (WGS) entry which is preliminary data.</text>
</comment>
<keyword evidence="5" id="KW-1185">Reference proteome</keyword>
<dbReference type="Gene3D" id="3.30.40.10">
    <property type="entry name" value="Zinc/RING finger domain, C3HC4 (zinc finger)"/>
    <property type="match status" value="1"/>
</dbReference>
<dbReference type="PANTHER" id="PTHR21540:SF3">
    <property type="entry name" value="E3 UBIQUITIN-PROTEIN LIGASE ZSWIM2"/>
    <property type="match status" value="1"/>
</dbReference>
<evidence type="ECO:0000313" key="4">
    <source>
        <dbReference type="EMBL" id="ORY43648.1"/>
    </source>
</evidence>
<keyword evidence="1" id="KW-0862">Zinc</keyword>
<keyword evidence="1" id="KW-0479">Metal-binding</keyword>
<feature type="region of interest" description="Disordered" evidence="2">
    <location>
        <begin position="504"/>
        <end position="527"/>
    </location>
</feature>
<dbReference type="GO" id="GO:0061630">
    <property type="term" value="F:ubiquitin protein ligase activity"/>
    <property type="evidence" value="ECO:0007669"/>
    <property type="project" value="InterPro"/>
</dbReference>
<dbReference type="PANTHER" id="PTHR21540">
    <property type="entry name" value="RING FINGER AND SWIM DOMAIN-CONTAINING PROTEIN 2"/>
    <property type="match status" value="1"/>
</dbReference>
<dbReference type="InterPro" id="IPR013083">
    <property type="entry name" value="Znf_RING/FYVE/PHD"/>
</dbReference>
<reference evidence="4 5" key="1">
    <citation type="submission" date="2016-07" db="EMBL/GenBank/DDBJ databases">
        <title>Pervasive Adenine N6-methylation of Active Genes in Fungi.</title>
        <authorList>
            <consortium name="DOE Joint Genome Institute"/>
            <person name="Mondo S.J."/>
            <person name="Dannebaum R.O."/>
            <person name="Kuo R.C."/>
            <person name="Labutti K."/>
            <person name="Haridas S."/>
            <person name="Kuo A."/>
            <person name="Salamov A."/>
            <person name="Ahrendt S.R."/>
            <person name="Lipzen A."/>
            <person name="Sullivan W."/>
            <person name="Andreopoulos W.B."/>
            <person name="Clum A."/>
            <person name="Lindquist E."/>
            <person name="Daum C."/>
            <person name="Ramamoorthy G.K."/>
            <person name="Gryganskyi A."/>
            <person name="Culley D."/>
            <person name="Magnuson J.K."/>
            <person name="James T.Y."/>
            <person name="O'Malley M.A."/>
            <person name="Stajich J.E."/>
            <person name="Spatafora J.W."/>
            <person name="Visel A."/>
            <person name="Grigoriev I.V."/>
        </authorList>
    </citation>
    <scope>NUCLEOTIDE SEQUENCE [LARGE SCALE GENOMIC DNA]</scope>
    <source>
        <strain evidence="4 5">JEL800</strain>
    </source>
</reference>
<dbReference type="EMBL" id="MCGO01000024">
    <property type="protein sequence ID" value="ORY43648.1"/>
    <property type="molecule type" value="Genomic_DNA"/>
</dbReference>
<evidence type="ECO:0000256" key="1">
    <source>
        <dbReference type="PROSITE-ProRule" id="PRU00325"/>
    </source>
</evidence>
<name>A0A1Y2C9E4_9FUNG</name>
<feature type="compositionally biased region" description="Polar residues" evidence="2">
    <location>
        <begin position="10"/>
        <end position="31"/>
    </location>
</feature>
<evidence type="ECO:0000256" key="2">
    <source>
        <dbReference type="SAM" id="MobiDB-lite"/>
    </source>
</evidence>
<dbReference type="Proteomes" id="UP000193642">
    <property type="component" value="Unassembled WGS sequence"/>
</dbReference>
<dbReference type="GO" id="GO:0008270">
    <property type="term" value="F:zinc ion binding"/>
    <property type="evidence" value="ECO:0007669"/>
    <property type="project" value="UniProtKB-KW"/>
</dbReference>
<accession>A0A1Y2C9E4</accession>
<proteinExistence type="predicted"/>
<dbReference type="STRING" id="329046.A0A1Y2C9E4"/>
<feature type="non-terminal residue" evidence="4">
    <location>
        <position position="606"/>
    </location>
</feature>
<feature type="region of interest" description="Disordered" evidence="2">
    <location>
        <begin position="405"/>
        <end position="482"/>
    </location>
</feature>
<dbReference type="CDD" id="cd16494">
    <property type="entry name" value="RING-CH-C4HC3_ZSWM2"/>
    <property type="match status" value="1"/>
</dbReference>
<gene>
    <name evidence="4" type="ORF">BCR33DRAFT_717337</name>
</gene>
<dbReference type="AlphaFoldDB" id="A0A1Y2C9E4"/>
<feature type="compositionally biased region" description="Low complexity" evidence="2">
    <location>
        <begin position="409"/>
        <end position="425"/>
    </location>
</feature>
<keyword evidence="1" id="KW-0863">Zinc-finger</keyword>
<sequence>MAFLVKEGVSTGSASNLDDTISEAPSTSTRDSIVKRGAGISQRRNEKASSKNYKVTLGSFQSCNCHSYLTENDICVHILWVMIKVFRINPENEMLYQNSLIEREIIELMESRKKKNPVATSPICMEDLDVRTGAITYCKLSCGNNLHVKCMKVLMDHQTKNMGLENVKCPLCRKDFGKYEELKKELAEGFSHHIKIENQSRHYGVSCSECSETPIFGKCHRCCVCKEFGVTCHLCDKCYTAGCHSQHDQFRHRLTRSSKWVPSKRTIQPMLSETQIQDIQNRELTAETMKLFLLLQPTPSGMTPLHIISTFPTRIITYGDPLLRATVIPTPSSYGSPSVLPMKPKCDVCLASYTPGDINCKSTCPTCSAPALILRLFRFEQMLLGFSGQDRKKLGRANGYQDHGMVIVGTGSTSTPPTLSNPSKSKTQRKPKTGPTKTRPTKLPPLFANLSLGPPQATLPPASQQQKRNGKRRQVECLSSQPPQIQPLLFDDLIISRSLRRGGPATAAESETGVVPTSSSKPAGPSAFKTSLQKRRFLPHTNLSVIEKGPVNLDSLVECHKYKLQQVVQRHGGIVLPQSPVEAVSGEVSGVGQVIVSRASIGSRRS</sequence>
<organism evidence="4 5">
    <name type="scientific">Rhizoclosmatium globosum</name>
    <dbReference type="NCBI Taxonomy" id="329046"/>
    <lineage>
        <taxon>Eukaryota</taxon>
        <taxon>Fungi</taxon>
        <taxon>Fungi incertae sedis</taxon>
        <taxon>Chytridiomycota</taxon>
        <taxon>Chytridiomycota incertae sedis</taxon>
        <taxon>Chytridiomycetes</taxon>
        <taxon>Chytridiales</taxon>
        <taxon>Chytriomycetaceae</taxon>
        <taxon>Rhizoclosmatium</taxon>
    </lineage>
</organism>
<evidence type="ECO:0000313" key="5">
    <source>
        <dbReference type="Proteomes" id="UP000193642"/>
    </source>
</evidence>
<dbReference type="PROSITE" id="PS50966">
    <property type="entry name" value="ZF_SWIM"/>
    <property type="match status" value="1"/>
</dbReference>